<dbReference type="InterPro" id="IPR006553">
    <property type="entry name" value="Leu-rich_rpt_Cys-con_subtyp"/>
</dbReference>
<dbReference type="SMART" id="SM00449">
    <property type="entry name" value="SPRY"/>
    <property type="match status" value="1"/>
</dbReference>
<dbReference type="SUPFAM" id="SSF52047">
    <property type="entry name" value="RNI-like"/>
    <property type="match status" value="2"/>
</dbReference>
<dbReference type="Pfam" id="PF17776">
    <property type="entry name" value="NLRC4_HD2"/>
    <property type="match status" value="1"/>
</dbReference>
<proteinExistence type="predicted"/>
<keyword evidence="6" id="KW-0067">ATP-binding</keyword>
<dbReference type="SMART" id="SM01288">
    <property type="entry name" value="FISNA"/>
    <property type="match status" value="1"/>
</dbReference>
<dbReference type="InterPro" id="IPR007111">
    <property type="entry name" value="NACHT_NTPase"/>
</dbReference>
<dbReference type="FunFam" id="3.40.50.300:FF:001524">
    <property type="entry name" value="Si:dkey-126g1.7"/>
    <property type="match status" value="1"/>
</dbReference>
<dbReference type="InterPro" id="IPR001611">
    <property type="entry name" value="Leu-rich_rpt"/>
</dbReference>
<evidence type="ECO:0000313" key="9">
    <source>
        <dbReference type="Proteomes" id="UP000515145"/>
    </source>
</evidence>
<sequence>MNTNDVFMNARTVLTKGVAGIGKTFHTRMFMVDWAKGNSNQNIDFIIPLQFSDLNRRREEVQSMEDLLSSLLKDDKESRISYSKCTLAFVLDGLENCQLQLDFENNKKLTDINEPASMDELLTNLIKGNLLPTAHVWIISQPSGVNKIPPEHINKVTECRENKPDVVSQLKLKSQLKQQFTYVSEGIDRQKTSALLNQIYTDLYIIEGGTGGVNDQHESGQVQHAKFKLVREEQPIKYHNIFEPASSGKIKTVLTVGVAGIGKTFASMKYMLDWTDGTAATDIYFTFSLPFRELNLRKEEEHSLEELIHQFFPAMKTSEITNYDQYKTLIVLDGLHECRFDLNFNQSVHWTDVRKPTSVNVLLTNLIRGNLLPEAQIWITSRPAASSCIPADKVDRVTEVRGFNDEQKEEYFRKKFSNNELAEKILSHVKKSRSLYIMCHIPVFCWITSNVLEDFVNRNQEEGMPKTLTDLFIHFLLLQCRQANVKYGEGETDSCWNDRNKNTVLSLAKLAYEEIEKGNFLFTEDRLTECGTDITNAAVFSGLLTEIKRDGCGPYHQMFCFVHLSIHEFMAAFYVFHTFNTKEENLLTEPASVVSHISPSDFYIKAVDKALDSKNGDWDMFLLFLLGLSVDTNQYLLQELLKKTENNEKTHKETVEYIKKKISEDKSDPDRNLNLFYCLNELNDHSLVKVQKYLQSGTREFEQFSPSLGSALTFVLLTSDENLGVFDLKKYLKSEKVLKEMLPVIRVSQTTLLTWCELSGESCSALTSSVLSSPSSNLTELDLSHNDLLDSGVQQLAEGLQSPLCKLEILRLAGCQVTEKGCCFLATALRSNKKSQLKELDLSYNHPGDKGKKMLSDIADDPDMKLETVCFDYDGEHDHSLVEEIKMQLQSGTQEFEQFSPSHWSALTFVMLTSDENLHVFDLKKYLKSEKLLLAMLPVVKASKTTLLTWCELSGESCSALTSSVLSSPSSNLTELDLSHNDLLDSGVQQLAEGLQSPLCKLEILRLAGCQVTEKGCCFLATALRSNKTSQLKELDLSYNHPGDKGKKMLSDIADDPDMKLETVCFDYDGEHDHSLVEEVKMQLQSGTQEFEQFSPSHWSALTFVLLTSDENLHVFDLKKYLKSEKLLLAMLPVVKASKTTLLTWCELSEESCRALTSSVLSSPSSNLTELDLSHNDLLDSGVQQLAEGLQSPLCKLEILRLAGCQVTEKGCCFLATALRSNKTSQLKELDLSYNHPGDKGKKMLSDVSDDPDMKLEKVCFDFDGEHRLRPGMKKYGVNLKFDENTAGKRLVLSDGNRKVKTVEKVEEKPERLQTEDRFLRSQVLCDKGLKCLCYWEVEWKGAVGIAVTYGGLGRKWDSSGGLGCNKSSWSVVFSKNERAILKGETLQHINQCPFNKIAVFLDWEGGTLSYYGVSSGKLSLLHTFHAEFAEPVFPGFWFKKGSVTLCDIN</sequence>
<dbReference type="SMART" id="SM00367">
    <property type="entry name" value="LRR_CC"/>
    <property type="match status" value="3"/>
</dbReference>
<dbReference type="PANTHER" id="PTHR24106">
    <property type="entry name" value="NACHT, LRR AND CARD DOMAINS-CONTAINING"/>
    <property type="match status" value="1"/>
</dbReference>
<dbReference type="SMART" id="SM00589">
    <property type="entry name" value="PRY"/>
    <property type="match status" value="1"/>
</dbReference>
<dbReference type="InterPro" id="IPR041075">
    <property type="entry name" value="NOD1/2_WH"/>
</dbReference>
<dbReference type="InterPro" id="IPR051261">
    <property type="entry name" value="NLR"/>
</dbReference>
<dbReference type="PROSITE" id="PS50188">
    <property type="entry name" value="B302_SPRY"/>
    <property type="match status" value="1"/>
</dbReference>
<organism evidence="9 10">
    <name type="scientific">Parambassis ranga</name>
    <name type="common">Indian glassy fish</name>
    <dbReference type="NCBI Taxonomy" id="210632"/>
    <lineage>
        <taxon>Eukaryota</taxon>
        <taxon>Metazoa</taxon>
        <taxon>Chordata</taxon>
        <taxon>Craniata</taxon>
        <taxon>Vertebrata</taxon>
        <taxon>Euteleostomi</taxon>
        <taxon>Actinopterygii</taxon>
        <taxon>Neopterygii</taxon>
        <taxon>Teleostei</taxon>
        <taxon>Neoteleostei</taxon>
        <taxon>Acanthomorphata</taxon>
        <taxon>Ovalentaria</taxon>
        <taxon>Ambassidae</taxon>
        <taxon>Parambassis</taxon>
    </lineage>
</organism>
<dbReference type="PROSITE" id="PS50837">
    <property type="entry name" value="NACHT"/>
    <property type="match status" value="1"/>
</dbReference>
<dbReference type="Gene3D" id="3.40.50.300">
    <property type="entry name" value="P-loop containing nucleotide triphosphate hydrolases"/>
    <property type="match status" value="2"/>
</dbReference>
<protein>
    <submittedName>
        <fullName evidence="10">Protein NLRC3-like</fullName>
    </submittedName>
</protein>
<dbReference type="Gene3D" id="2.60.120.920">
    <property type="match status" value="1"/>
</dbReference>
<dbReference type="OrthoDB" id="120976at2759"/>
<dbReference type="InterPro" id="IPR003879">
    <property type="entry name" value="Butyrophylin_SPRY"/>
</dbReference>
<dbReference type="InterPro" id="IPR029495">
    <property type="entry name" value="NACHT-assoc"/>
</dbReference>
<dbReference type="GO" id="GO:0005524">
    <property type="term" value="F:ATP binding"/>
    <property type="evidence" value="ECO:0007669"/>
    <property type="project" value="UniProtKB-KW"/>
</dbReference>
<evidence type="ECO:0000313" key="10">
    <source>
        <dbReference type="RefSeq" id="XP_028264861.1"/>
    </source>
</evidence>
<dbReference type="Gene3D" id="3.80.10.10">
    <property type="entry name" value="Ribonuclease Inhibitor"/>
    <property type="match status" value="3"/>
</dbReference>
<dbReference type="Pfam" id="PF00622">
    <property type="entry name" value="SPRY"/>
    <property type="match status" value="1"/>
</dbReference>
<dbReference type="InParanoid" id="A0A6P7IJB6"/>
<accession>A0A6P7IJB6</accession>
<keyword evidence="3" id="KW-0433">Leucine-rich repeat</keyword>
<keyword evidence="4" id="KW-0677">Repeat</keyword>
<dbReference type="InterPro" id="IPR043136">
    <property type="entry name" value="B30.2/SPRY_sf"/>
</dbReference>
<feature type="domain" description="B30.2/SPRY" evidence="7">
    <location>
        <begin position="1260"/>
        <end position="1450"/>
    </location>
</feature>
<keyword evidence="2" id="KW-0963">Cytoplasm</keyword>
<dbReference type="RefSeq" id="XP_028264861.1">
    <property type="nucleotide sequence ID" value="XM_028409060.1"/>
</dbReference>
<dbReference type="Proteomes" id="UP000515145">
    <property type="component" value="Chromosome 7"/>
</dbReference>
<dbReference type="Pfam" id="PF17779">
    <property type="entry name" value="WHD_NOD2"/>
    <property type="match status" value="1"/>
</dbReference>
<dbReference type="SUPFAM" id="SSF49899">
    <property type="entry name" value="Concanavalin A-like lectins/glucanases"/>
    <property type="match status" value="1"/>
</dbReference>
<dbReference type="PRINTS" id="PR01407">
    <property type="entry name" value="BUTYPHLNCDUF"/>
</dbReference>
<dbReference type="InterPro" id="IPR041267">
    <property type="entry name" value="NLRP_HD2"/>
</dbReference>
<dbReference type="GeneID" id="114438034"/>
<evidence type="ECO:0000259" key="8">
    <source>
        <dbReference type="PROSITE" id="PS50837"/>
    </source>
</evidence>
<dbReference type="Pfam" id="PF13516">
    <property type="entry name" value="LRR_6"/>
    <property type="match status" value="3"/>
</dbReference>
<evidence type="ECO:0000256" key="3">
    <source>
        <dbReference type="ARBA" id="ARBA00022614"/>
    </source>
</evidence>
<dbReference type="InterPro" id="IPR001870">
    <property type="entry name" value="B30.2/SPRY"/>
</dbReference>
<dbReference type="InterPro" id="IPR032675">
    <property type="entry name" value="LRR_dom_sf"/>
</dbReference>
<evidence type="ECO:0000259" key="7">
    <source>
        <dbReference type="PROSITE" id="PS50188"/>
    </source>
</evidence>
<gene>
    <name evidence="10" type="primary">LOC114438034</name>
</gene>
<dbReference type="InterPro" id="IPR003877">
    <property type="entry name" value="SPRY_dom"/>
</dbReference>
<dbReference type="SMART" id="SM00368">
    <property type="entry name" value="LRR_RI"/>
    <property type="match status" value="9"/>
</dbReference>
<keyword evidence="5" id="KW-0547">Nucleotide-binding</keyword>
<feature type="domain" description="NACHT" evidence="8">
    <location>
        <begin position="11"/>
        <end position="144"/>
    </location>
</feature>
<name>A0A6P7IJB6_9TELE</name>
<dbReference type="InterPro" id="IPR027417">
    <property type="entry name" value="P-loop_NTPase"/>
</dbReference>
<reference evidence="10" key="1">
    <citation type="submission" date="2025-08" db="UniProtKB">
        <authorList>
            <consortium name="RefSeq"/>
        </authorList>
    </citation>
    <scope>IDENTIFICATION</scope>
</reference>
<comment type="subcellular location">
    <subcellularLocation>
        <location evidence="1">Cytoplasm</location>
    </subcellularLocation>
</comment>
<evidence type="ECO:0000256" key="2">
    <source>
        <dbReference type="ARBA" id="ARBA00022490"/>
    </source>
</evidence>
<evidence type="ECO:0000256" key="1">
    <source>
        <dbReference type="ARBA" id="ARBA00004496"/>
    </source>
</evidence>
<evidence type="ECO:0000256" key="6">
    <source>
        <dbReference type="ARBA" id="ARBA00022840"/>
    </source>
</evidence>
<dbReference type="Pfam" id="PF14484">
    <property type="entry name" value="FISNA"/>
    <property type="match status" value="1"/>
</dbReference>
<dbReference type="FunFam" id="3.80.10.10:FF:000100">
    <property type="entry name" value="Si:dkey-11n14.1"/>
    <property type="match status" value="3"/>
</dbReference>
<dbReference type="InterPro" id="IPR006574">
    <property type="entry name" value="PRY"/>
</dbReference>
<dbReference type="InterPro" id="IPR013320">
    <property type="entry name" value="ConA-like_dom_sf"/>
</dbReference>
<keyword evidence="9" id="KW-1185">Reference proteome</keyword>
<evidence type="ECO:0000256" key="5">
    <source>
        <dbReference type="ARBA" id="ARBA00022741"/>
    </source>
</evidence>
<evidence type="ECO:0000256" key="4">
    <source>
        <dbReference type="ARBA" id="ARBA00022737"/>
    </source>
</evidence>
<dbReference type="Pfam" id="PF05729">
    <property type="entry name" value="NACHT"/>
    <property type="match status" value="2"/>
</dbReference>
<dbReference type="GO" id="GO:0005737">
    <property type="term" value="C:cytoplasm"/>
    <property type="evidence" value="ECO:0007669"/>
    <property type="project" value="UniProtKB-SubCell"/>
</dbReference>